<evidence type="ECO:0000259" key="4">
    <source>
        <dbReference type="Pfam" id="PF25917"/>
    </source>
</evidence>
<gene>
    <name evidence="5" type="ORF">NT6N_33360</name>
</gene>
<dbReference type="AlphaFoldDB" id="A0AAT9FQY5"/>
<accession>A0AAT9FQY5</accession>
<dbReference type="GO" id="GO:0015562">
    <property type="term" value="F:efflux transmembrane transporter activity"/>
    <property type="evidence" value="ECO:0007669"/>
    <property type="project" value="TreeGrafter"/>
</dbReference>
<dbReference type="PANTHER" id="PTHR30469">
    <property type="entry name" value="MULTIDRUG RESISTANCE PROTEIN MDTA"/>
    <property type="match status" value="1"/>
</dbReference>
<feature type="compositionally biased region" description="Basic and acidic residues" evidence="3">
    <location>
        <begin position="35"/>
        <end position="45"/>
    </location>
</feature>
<feature type="region of interest" description="Disordered" evidence="3">
    <location>
        <begin position="35"/>
        <end position="63"/>
    </location>
</feature>
<feature type="domain" description="Multidrug resistance protein MdtA-like barrel-sandwich hybrid" evidence="4">
    <location>
        <begin position="93"/>
        <end position="234"/>
    </location>
</feature>
<dbReference type="InterPro" id="IPR058625">
    <property type="entry name" value="MdtA-like_BSH"/>
</dbReference>
<feature type="coiled-coil region" evidence="2">
    <location>
        <begin position="125"/>
        <end position="206"/>
    </location>
</feature>
<name>A0AAT9FQY5_9BACT</name>
<dbReference type="PANTHER" id="PTHR30469:SF12">
    <property type="entry name" value="MULTIDRUG RESISTANCE PROTEIN MDTA"/>
    <property type="match status" value="1"/>
</dbReference>
<evidence type="ECO:0000256" key="3">
    <source>
        <dbReference type="SAM" id="MobiDB-lite"/>
    </source>
</evidence>
<keyword evidence="2" id="KW-0175">Coiled coil</keyword>
<dbReference type="Gene3D" id="1.10.287.470">
    <property type="entry name" value="Helix hairpin bin"/>
    <property type="match status" value="1"/>
</dbReference>
<dbReference type="GO" id="GO:1990281">
    <property type="term" value="C:efflux pump complex"/>
    <property type="evidence" value="ECO:0007669"/>
    <property type="project" value="TreeGrafter"/>
</dbReference>
<proteinExistence type="inferred from homology"/>
<dbReference type="SUPFAM" id="SSF111369">
    <property type="entry name" value="HlyD-like secretion proteins"/>
    <property type="match status" value="1"/>
</dbReference>
<feature type="region of interest" description="Disordered" evidence="3">
    <location>
        <begin position="400"/>
        <end position="428"/>
    </location>
</feature>
<dbReference type="EMBL" id="AP026866">
    <property type="protein sequence ID" value="BDS08296.1"/>
    <property type="molecule type" value="Genomic_DNA"/>
</dbReference>
<reference evidence="5" key="1">
    <citation type="submission" date="2024-07" db="EMBL/GenBank/DDBJ databases">
        <title>Complete genome sequence of Verrucomicrobiaceae bacterium NT6N.</title>
        <authorList>
            <person name="Huang C."/>
            <person name="Takami H."/>
            <person name="Hamasaki K."/>
        </authorList>
    </citation>
    <scope>NUCLEOTIDE SEQUENCE</scope>
    <source>
        <strain evidence="5">NT6N</strain>
    </source>
</reference>
<dbReference type="Gene3D" id="2.40.50.100">
    <property type="match status" value="1"/>
</dbReference>
<comment type="similarity">
    <text evidence="1">Belongs to the membrane fusion protein (MFP) (TC 8.A.1) family.</text>
</comment>
<organism evidence="5">
    <name type="scientific">Oceaniferula spumae</name>
    <dbReference type="NCBI Taxonomy" id="2979115"/>
    <lineage>
        <taxon>Bacteria</taxon>
        <taxon>Pseudomonadati</taxon>
        <taxon>Verrucomicrobiota</taxon>
        <taxon>Verrucomicrobiia</taxon>
        <taxon>Verrucomicrobiales</taxon>
        <taxon>Verrucomicrobiaceae</taxon>
        <taxon>Oceaniferula</taxon>
    </lineage>
</organism>
<dbReference type="Gene3D" id="2.40.30.170">
    <property type="match status" value="1"/>
</dbReference>
<dbReference type="InterPro" id="IPR006143">
    <property type="entry name" value="RND_pump_MFP"/>
</dbReference>
<evidence type="ECO:0000256" key="2">
    <source>
        <dbReference type="SAM" id="Coils"/>
    </source>
</evidence>
<evidence type="ECO:0000313" key="5">
    <source>
        <dbReference type="EMBL" id="BDS08296.1"/>
    </source>
</evidence>
<evidence type="ECO:0000256" key="1">
    <source>
        <dbReference type="ARBA" id="ARBA00009477"/>
    </source>
</evidence>
<sequence length="428" mass="47312">MRRTIHIVIALVVLGAGFLAFNSLKGCKTNVFSREETADADDSKSGGKRKRSEPRRSSKSPTIKTKVLPLEKVDFTVEVYAQGDIRAHHNTALTPQVGGRVVKISPKFEDGAFFQKDEVLLEIETADYLTELESAKAQLARAESAYAQEQARAKQALLNWKDAGFDEEPSDLVLRKPQLREAEANVTSAKAALERAERNLVRTKVRAPYNGRVRTRSVGIGQQVGSNTTLGEIFTTDIAEVRLPITTRDLEFYHPPNKPIDENSAEAQEITLTSIVASHTSSHTWKANIIRTEGELDVDSRQIFVIARIKDPFGLKSGSPALYLGQPVRATIPADTLKDVYAVSRDHFSDLNEIIVVREGKIVHVNIEPLWTTQDNIIFKDNLQPGDQLSITHLPYAPEGSPVEIIPEPSETPAEASSQVGRKGHTPR</sequence>
<dbReference type="KEGG" id="osu:NT6N_33360"/>
<dbReference type="NCBIfam" id="TIGR01730">
    <property type="entry name" value="RND_mfp"/>
    <property type="match status" value="1"/>
</dbReference>
<dbReference type="Pfam" id="PF25917">
    <property type="entry name" value="BSH_RND"/>
    <property type="match status" value="1"/>
</dbReference>
<protein>
    <submittedName>
        <fullName evidence="5">RND superfamily efflux pump MFP component</fullName>
    </submittedName>
</protein>